<evidence type="ECO:0000259" key="25">
    <source>
        <dbReference type="PROSITE" id="PS51787"/>
    </source>
</evidence>
<evidence type="ECO:0000256" key="9">
    <source>
        <dbReference type="ARBA" id="ARBA00022757"/>
    </source>
</evidence>
<keyword evidence="10" id="KW-0833">Ubl conjugation pathway</keyword>
<dbReference type="OrthoDB" id="267517at2759"/>
<evidence type="ECO:0000256" key="4">
    <source>
        <dbReference type="ARBA" id="ARBA00005293"/>
    </source>
</evidence>
<dbReference type="InterPro" id="IPR043504">
    <property type="entry name" value="Peptidase_S1_PA_chymotrypsin"/>
</dbReference>
<evidence type="ECO:0000256" key="20">
    <source>
        <dbReference type="ARBA" id="ARBA00046075"/>
    </source>
</evidence>
<dbReference type="InterPro" id="IPR050127">
    <property type="entry name" value="Serine_Proteases_S1"/>
</dbReference>
<dbReference type="GO" id="GO:0046872">
    <property type="term" value="F:metal ion binding"/>
    <property type="evidence" value="ECO:0007669"/>
    <property type="project" value="UniProtKB-KW"/>
</dbReference>
<evidence type="ECO:0000256" key="2">
    <source>
        <dbReference type="ARBA" id="ARBA00004613"/>
    </source>
</evidence>
<evidence type="ECO:0000256" key="16">
    <source>
        <dbReference type="ARBA" id="ARBA00023157"/>
    </source>
</evidence>
<evidence type="ECO:0000256" key="3">
    <source>
        <dbReference type="ARBA" id="ARBA00004906"/>
    </source>
</evidence>
<evidence type="ECO:0000256" key="7">
    <source>
        <dbReference type="ARBA" id="ARBA00022670"/>
    </source>
</evidence>
<dbReference type="Pfam" id="PF03226">
    <property type="entry name" value="Yippee-Mis18"/>
    <property type="match status" value="1"/>
</dbReference>
<name>A0A1J1J052_9DIPT</name>
<dbReference type="Gene3D" id="2.170.150.20">
    <property type="entry name" value="Peptide methionine sulfoxide reductase"/>
    <property type="match status" value="1"/>
</dbReference>
<evidence type="ECO:0000256" key="18">
    <source>
        <dbReference type="ARBA" id="ARBA00024195"/>
    </source>
</evidence>
<dbReference type="Gene3D" id="1.20.58.1480">
    <property type="match status" value="1"/>
</dbReference>
<keyword evidence="28" id="KW-1185">Reference proteome</keyword>
<evidence type="ECO:0000313" key="28">
    <source>
        <dbReference type="Proteomes" id="UP000183832"/>
    </source>
</evidence>
<keyword evidence="13" id="KW-0862">Zinc</keyword>
<evidence type="ECO:0000256" key="13">
    <source>
        <dbReference type="ARBA" id="ARBA00022833"/>
    </source>
</evidence>
<comment type="function">
    <text evidence="20">Substrate recognition component of a DCX (DDB1-CUL4-X-box) E3 protein ligase complex that mediates the ubiquitination and subsequent proteasomal degradation of target proteins. Has an essential role in mediating growth by negatively regulating insulin signaling. It also has a role in maintaining presynaptic function in the neuromuscular junction synapses of third-instar larvae.</text>
</comment>
<keyword evidence="15" id="KW-0865">Zymogen</keyword>
<feature type="region of interest" description="Disordered" evidence="23">
    <location>
        <begin position="964"/>
        <end position="1072"/>
    </location>
</feature>
<comment type="subcellular location">
    <subcellularLocation>
        <location evidence="1">Nucleus</location>
    </subcellularLocation>
    <subcellularLocation>
        <location evidence="2">Secreted</location>
    </subcellularLocation>
</comment>
<evidence type="ECO:0000256" key="12">
    <source>
        <dbReference type="ARBA" id="ARBA00022825"/>
    </source>
</evidence>
<evidence type="ECO:0000256" key="8">
    <source>
        <dbReference type="ARBA" id="ARBA00022723"/>
    </source>
</evidence>
<dbReference type="FunFam" id="2.170.150.20:FF:000007">
    <property type="entry name" value="Protein cereblon"/>
    <property type="match status" value="1"/>
</dbReference>
<feature type="compositionally biased region" description="Low complexity" evidence="23">
    <location>
        <begin position="964"/>
        <end position="984"/>
    </location>
</feature>
<evidence type="ECO:0000256" key="22">
    <source>
        <dbReference type="RuleBase" id="RU363034"/>
    </source>
</evidence>
<dbReference type="UniPathway" id="UPA00143"/>
<keyword evidence="16" id="KW-1015">Disulfide bond</keyword>
<feature type="compositionally biased region" description="Polar residues" evidence="23">
    <location>
        <begin position="985"/>
        <end position="1026"/>
    </location>
</feature>
<dbReference type="PROSITE" id="PS51788">
    <property type="entry name" value="CULT"/>
    <property type="match status" value="1"/>
</dbReference>
<keyword evidence="17" id="KW-0539">Nucleus</keyword>
<evidence type="ECO:0000256" key="23">
    <source>
        <dbReference type="SAM" id="MobiDB-lite"/>
    </source>
</evidence>
<evidence type="ECO:0000256" key="17">
    <source>
        <dbReference type="ARBA" id="ARBA00023242"/>
    </source>
</evidence>
<dbReference type="GO" id="GO:0016567">
    <property type="term" value="P:protein ubiquitination"/>
    <property type="evidence" value="ECO:0007669"/>
    <property type="project" value="UniProtKB-UniPathway"/>
</dbReference>
<protein>
    <recommendedName>
        <fullName evidence="5">Protein cereblon</fullName>
    </recommendedName>
    <alternativeName>
        <fullName evidence="19">Protein ohgata</fullName>
    </alternativeName>
</protein>
<dbReference type="InterPro" id="IPR033116">
    <property type="entry name" value="TRYPSIN_SER"/>
</dbReference>
<dbReference type="PANTHER" id="PTHR24264:SF65">
    <property type="entry name" value="SRCR DOMAIN-CONTAINING PROTEIN"/>
    <property type="match status" value="1"/>
</dbReference>
<feature type="domain" description="Lon N-terminal" evidence="25">
    <location>
        <begin position="147"/>
        <end position="366"/>
    </location>
</feature>
<evidence type="ECO:0000256" key="14">
    <source>
        <dbReference type="ARBA" id="ARBA00022843"/>
    </source>
</evidence>
<dbReference type="PROSITE" id="PS50240">
    <property type="entry name" value="TRYPSIN_DOM"/>
    <property type="match status" value="2"/>
</dbReference>
<dbReference type="GO" id="GO:0004252">
    <property type="term" value="F:serine-type endopeptidase activity"/>
    <property type="evidence" value="ECO:0007669"/>
    <property type="project" value="InterPro"/>
</dbReference>
<dbReference type="PROSITE" id="PS00134">
    <property type="entry name" value="TRYPSIN_HIS"/>
    <property type="match status" value="1"/>
</dbReference>
<dbReference type="PROSITE" id="PS00135">
    <property type="entry name" value="TRYPSIN_SER"/>
    <property type="match status" value="2"/>
</dbReference>
<organism evidence="27 28">
    <name type="scientific">Clunio marinus</name>
    <dbReference type="NCBI Taxonomy" id="568069"/>
    <lineage>
        <taxon>Eukaryota</taxon>
        <taxon>Metazoa</taxon>
        <taxon>Ecdysozoa</taxon>
        <taxon>Arthropoda</taxon>
        <taxon>Hexapoda</taxon>
        <taxon>Insecta</taxon>
        <taxon>Pterygota</taxon>
        <taxon>Neoptera</taxon>
        <taxon>Endopterygota</taxon>
        <taxon>Diptera</taxon>
        <taxon>Nematocera</taxon>
        <taxon>Chironomoidea</taxon>
        <taxon>Chironomidae</taxon>
        <taxon>Clunio</taxon>
    </lineage>
</organism>
<keyword evidence="11 22" id="KW-0378">Hydrolase</keyword>
<evidence type="ECO:0000313" key="27">
    <source>
        <dbReference type="EMBL" id="CRL05180.1"/>
    </source>
</evidence>
<dbReference type="SUPFAM" id="SSF88697">
    <property type="entry name" value="PUA domain-like"/>
    <property type="match status" value="1"/>
</dbReference>
<evidence type="ECO:0000256" key="5">
    <source>
        <dbReference type="ARBA" id="ARBA00014394"/>
    </source>
</evidence>
<keyword evidence="8" id="KW-0479">Metal-binding</keyword>
<dbReference type="InterPro" id="IPR034750">
    <property type="entry name" value="CULT"/>
</dbReference>
<dbReference type="InterPro" id="IPR003111">
    <property type="entry name" value="Lon_prtase_N"/>
</dbReference>
<dbReference type="InterPro" id="IPR009003">
    <property type="entry name" value="Peptidase_S1_PA"/>
</dbReference>
<evidence type="ECO:0000256" key="19">
    <source>
        <dbReference type="ARBA" id="ARBA00030079"/>
    </source>
</evidence>
<dbReference type="PROSITE" id="PS51787">
    <property type="entry name" value="LON_N"/>
    <property type="match status" value="1"/>
</dbReference>
<dbReference type="Gene3D" id="2.40.10.10">
    <property type="entry name" value="Trypsin-like serine proteases"/>
    <property type="match status" value="3"/>
</dbReference>
<dbReference type="Gene3D" id="2.30.130.40">
    <property type="entry name" value="LON domain-like"/>
    <property type="match status" value="1"/>
</dbReference>
<gene>
    <name evidence="27" type="ORF">CLUMA_CG018056</name>
</gene>
<dbReference type="SMART" id="SM00020">
    <property type="entry name" value="Tryp_SPc"/>
    <property type="match status" value="2"/>
</dbReference>
<comment type="pathway">
    <text evidence="3">Protein modification; protein ubiquitination.</text>
</comment>
<feature type="compositionally biased region" description="Low complexity" evidence="23">
    <location>
        <begin position="38"/>
        <end position="51"/>
    </location>
</feature>
<dbReference type="Pfam" id="PF00089">
    <property type="entry name" value="Trypsin"/>
    <property type="match status" value="2"/>
</dbReference>
<sequence length="1363" mass="152686">MDENQEGTSRQNQNNENSVNSHQSPSEHENPSRQLVELSQSSTSNVQSRSLVSRIRRLISQSTFQEDELDNADLNSQQSFLDLSTSDTSESPENEDPDLLFEEYVHAGTEAVRSQARNFDDELPMNHSYLGTTEECRGTNYYEPGRVYEIPIHFHHSLVFPGEIFPMIVIPDNIFARIPESNEGLTFGLLFTNEIENDIAYGVTCQVFEKGVDSHGHITIKSKAQQRFIVVRTEEGLFTVRNQTYYSKVRILPEYTLPEPIAMNITNNMMKFNHNTSQTQQIKNQLSHASQWPKFVYDQYSTVTVNEKVERYLAMLSISAPDDPLTKSFWLARNVPLNQLDRLRIFTTNCVNKRMLLIGESLNFRCIFNCKRCANKIANYIDIFAMAKGNVNANYCNPAGYIHETLTVHKTLAESTNTNEARPCEDFSWFPGYAWQIANCKRCNSHVGWKFIAVTKNLKPKTFYGLSCKSLVVSRDAEENFTIEDDDDSSDENIKMSREFILLCHLLCHLIFMGSSFELELNDPCTSSLTNSAGICVDPRNCEQFKAHRREMNICSFVHRIPIICCPRNGIINQQTNSIIVPTTRPPIILTTRPTVQWGYQPTSNVLTTRPYVQWGYQPTVKPPFSYQLTSTEDPLHNRIESRICEKKCIEYAEGNKKTVQFAALAIGSSAQDVDLSTCDLTTGLIVGGVSVNVGEFPHMAAIGYPDFNGDLSFKCGGSLISEQYVLTVAHCAFADRTRPTKVRLGDLNLNHRDSYLPGIDVAIEKFIPHEEYNTLTRAHDIAVIKMAQSVSFTKNVKPACLYTTKETKESSAIASGWGYTEYSGTPSSRLMKVRLNILSNNLCAQTYAEEDIPITDNQICAGILSGGRDTCQGDSGGPIQVVLGDNKCLSHIVGLTSFGIACGARNAPSVYTRVSSYLDWIEKIVWNQRTQNDQVQSQPRQNNAWQQWRPQNYGYPNFQFPWQQQQQQQQYQNPYQNNRPWQNSYNQPSYQDTTEAPYYTTQQPTARPPISNSNPWFSSPTNPARPTQKPAAPIQQTTRATTTSSWVAPGQNNNPAKPYQKPAAPIQQNQNQGRISFKKCREYSDLLKKKWQVASLSLHSTVQNVVGTDCDAVTGLIVGGVKAKPGEFPHMAAIGYPNLNGDLSFKCGGSLISEYFVLTAAHCSVADRTSPSVVRLGDLNLSIRDQGLPEVDIPIDSFISHESYNKKTRENDIALIKMKQAATFSDDIRPACLQQTQTIEKEKAIATGWGYTEVAGSTSDILQKVQLDIIDNQKCKSVYDDEDNYKIYDSQMCAGVLAGGKDTCGGDSGGPLQITVGNKCVFGIVGVTSYGSTFCGSRNAPGIYTRVSSYIDWIEDKVWGNN</sequence>
<keyword evidence="14" id="KW-0832">Ubl conjugation</keyword>
<evidence type="ECO:0000256" key="1">
    <source>
        <dbReference type="ARBA" id="ARBA00004123"/>
    </source>
</evidence>
<reference evidence="27 28" key="1">
    <citation type="submission" date="2015-04" db="EMBL/GenBank/DDBJ databases">
        <authorList>
            <person name="Syromyatnikov M.Y."/>
            <person name="Popov V.N."/>
        </authorList>
    </citation>
    <scope>NUCLEOTIDE SEQUENCE [LARGE SCALE GENOMIC DNA]</scope>
</reference>
<dbReference type="FunFam" id="2.40.10.10:FF:000047">
    <property type="entry name" value="Trypsin eta"/>
    <property type="match status" value="2"/>
</dbReference>
<comment type="similarity">
    <text evidence="18">Belongs to the peptidase S1 family. CLIP subfamily.</text>
</comment>
<dbReference type="STRING" id="568069.A0A1J1J052"/>
<dbReference type="PRINTS" id="PR00722">
    <property type="entry name" value="CHYMOTRYPSIN"/>
</dbReference>
<evidence type="ECO:0000256" key="10">
    <source>
        <dbReference type="ARBA" id="ARBA00022786"/>
    </source>
</evidence>
<dbReference type="CDD" id="cd15777">
    <property type="entry name" value="CRBN_C_like"/>
    <property type="match status" value="1"/>
</dbReference>
<evidence type="ECO:0000256" key="21">
    <source>
        <dbReference type="ARBA" id="ARBA00046796"/>
    </source>
</evidence>
<keyword evidence="12 22" id="KW-0720">Serine protease</keyword>
<feature type="domain" description="CULT" evidence="26">
    <location>
        <begin position="365"/>
        <end position="475"/>
    </location>
</feature>
<evidence type="ECO:0000259" key="24">
    <source>
        <dbReference type="PROSITE" id="PS50240"/>
    </source>
</evidence>
<dbReference type="GO" id="GO:0016485">
    <property type="term" value="P:protein processing"/>
    <property type="evidence" value="ECO:0007669"/>
    <property type="project" value="UniProtKB-ARBA"/>
</dbReference>
<keyword evidence="9" id="KW-0222">Digestion</keyword>
<dbReference type="CDD" id="cd00190">
    <property type="entry name" value="Tryp_SPc"/>
    <property type="match status" value="2"/>
</dbReference>
<dbReference type="GO" id="GO:0007586">
    <property type="term" value="P:digestion"/>
    <property type="evidence" value="ECO:0007669"/>
    <property type="project" value="UniProtKB-KW"/>
</dbReference>
<evidence type="ECO:0000259" key="26">
    <source>
        <dbReference type="PROSITE" id="PS51788"/>
    </source>
</evidence>
<proteinExistence type="inferred from homology"/>
<evidence type="ECO:0000256" key="6">
    <source>
        <dbReference type="ARBA" id="ARBA00022525"/>
    </source>
</evidence>
<dbReference type="InterPro" id="IPR001254">
    <property type="entry name" value="Trypsin_dom"/>
</dbReference>
<keyword evidence="7 22" id="KW-0645">Protease</keyword>
<dbReference type="GO" id="GO:0005615">
    <property type="term" value="C:extracellular space"/>
    <property type="evidence" value="ECO:0007669"/>
    <property type="project" value="TreeGrafter"/>
</dbReference>
<dbReference type="InterPro" id="IPR046336">
    <property type="entry name" value="Lon_prtase_N_sf"/>
</dbReference>
<comment type="similarity">
    <text evidence="4">Belongs to the CRBN family.</text>
</comment>
<comment type="subunit">
    <text evidence="21">Likely a component of a DCX (DDB1-CUL4-X-box) protein ligase complex. May interact with pic/DDB1.</text>
</comment>
<dbReference type="SUPFAM" id="SSF50494">
    <property type="entry name" value="Trypsin-like serine proteases"/>
    <property type="match status" value="2"/>
</dbReference>
<feature type="domain" description="Peptidase S1" evidence="24">
    <location>
        <begin position="1118"/>
        <end position="1360"/>
    </location>
</feature>
<dbReference type="InterPro" id="IPR004910">
    <property type="entry name" value="Yippee/Mis18/Cereblon"/>
</dbReference>
<dbReference type="InterPro" id="IPR018114">
    <property type="entry name" value="TRYPSIN_HIS"/>
</dbReference>
<evidence type="ECO:0000256" key="15">
    <source>
        <dbReference type="ARBA" id="ARBA00023145"/>
    </source>
</evidence>
<dbReference type="EMBL" id="CVRI01000064">
    <property type="protein sequence ID" value="CRL05180.1"/>
    <property type="molecule type" value="Genomic_DNA"/>
</dbReference>
<dbReference type="GO" id="GO:0005634">
    <property type="term" value="C:nucleus"/>
    <property type="evidence" value="ECO:0007669"/>
    <property type="project" value="UniProtKB-SubCell"/>
</dbReference>
<accession>A0A1J1J052</accession>
<feature type="compositionally biased region" description="Polar residues" evidence="23">
    <location>
        <begin position="1"/>
        <end position="24"/>
    </location>
</feature>
<dbReference type="Proteomes" id="UP000183832">
    <property type="component" value="Unassembled WGS sequence"/>
</dbReference>
<dbReference type="InterPro" id="IPR015947">
    <property type="entry name" value="PUA-like_sf"/>
</dbReference>
<keyword evidence="6" id="KW-0964">Secreted</keyword>
<dbReference type="PANTHER" id="PTHR24264">
    <property type="entry name" value="TRYPSIN-RELATED"/>
    <property type="match status" value="1"/>
</dbReference>
<feature type="region of interest" description="Disordered" evidence="23">
    <location>
        <begin position="1"/>
        <end position="51"/>
    </location>
</feature>
<dbReference type="InterPro" id="IPR001314">
    <property type="entry name" value="Peptidase_S1A"/>
</dbReference>
<feature type="domain" description="Peptidase S1" evidence="24">
    <location>
        <begin position="686"/>
        <end position="927"/>
    </location>
</feature>
<feature type="compositionally biased region" description="Polar residues" evidence="23">
    <location>
        <begin position="1035"/>
        <end position="1056"/>
    </location>
</feature>
<evidence type="ECO:0000256" key="11">
    <source>
        <dbReference type="ARBA" id="ARBA00022801"/>
    </source>
</evidence>